<reference evidence="2 3" key="1">
    <citation type="submission" date="2017-03" db="EMBL/GenBank/DDBJ databases">
        <title>Lifting the veil on microbial sulfur biogeochemistry in mining wastewaters.</title>
        <authorList>
            <person name="Kantor R.S."/>
            <person name="Colenbrander Nelson T."/>
            <person name="Marshall S."/>
            <person name="Bennett D."/>
            <person name="Apte S."/>
            <person name="Camacho D."/>
            <person name="Thomas B.C."/>
            <person name="Warren L.A."/>
            <person name="Banfield J.F."/>
        </authorList>
    </citation>
    <scope>NUCLEOTIDE SEQUENCE [LARGE SCALE GENOMIC DNA]</scope>
    <source>
        <strain evidence="2">32-69-9</strain>
    </source>
</reference>
<organism evidence="2 3">
    <name type="scientific">Brevundimonas subvibrioides</name>
    <dbReference type="NCBI Taxonomy" id="74313"/>
    <lineage>
        <taxon>Bacteria</taxon>
        <taxon>Pseudomonadati</taxon>
        <taxon>Pseudomonadota</taxon>
        <taxon>Alphaproteobacteria</taxon>
        <taxon>Caulobacterales</taxon>
        <taxon>Caulobacteraceae</taxon>
        <taxon>Brevundimonas</taxon>
    </lineage>
</organism>
<dbReference type="Proteomes" id="UP000215595">
    <property type="component" value="Unassembled WGS sequence"/>
</dbReference>
<protein>
    <recommendedName>
        <fullName evidence="4">Lipoprotein</fullName>
    </recommendedName>
</protein>
<evidence type="ECO:0000313" key="3">
    <source>
        <dbReference type="Proteomes" id="UP000215595"/>
    </source>
</evidence>
<evidence type="ECO:0008006" key="4">
    <source>
        <dbReference type="Google" id="ProtNLM"/>
    </source>
</evidence>
<feature type="signal peptide" evidence="1">
    <location>
        <begin position="1"/>
        <end position="22"/>
    </location>
</feature>
<gene>
    <name evidence="2" type="ORF">B7Z01_08815</name>
</gene>
<evidence type="ECO:0000256" key="1">
    <source>
        <dbReference type="SAM" id="SignalP"/>
    </source>
</evidence>
<dbReference type="EMBL" id="NCEB01000016">
    <property type="protein sequence ID" value="OYX33424.1"/>
    <property type="molecule type" value="Genomic_DNA"/>
</dbReference>
<name>A0A258FN87_9CAUL</name>
<sequence>MNRLIAVVAVLALGACSPEAETAEASPTEAPAQAAAAPSQLGGIDLSQPLLAMGSEPFWSVEIVDGVATWKDIGDFSGDVTTPRTGPAIPTAAGDGVAYAITLTDGTLVTLTLTAGPCADLGEQTRALNATLAWGDSTQAGCADALSAYPPATAG</sequence>
<feature type="chain" id="PRO_5012536562" description="Lipoprotein" evidence="1">
    <location>
        <begin position="23"/>
        <end position="155"/>
    </location>
</feature>
<proteinExistence type="predicted"/>
<comment type="caution">
    <text evidence="2">The sequence shown here is derived from an EMBL/GenBank/DDBJ whole genome shotgun (WGS) entry which is preliminary data.</text>
</comment>
<dbReference type="PROSITE" id="PS51257">
    <property type="entry name" value="PROKAR_LIPOPROTEIN"/>
    <property type="match status" value="1"/>
</dbReference>
<evidence type="ECO:0000313" key="2">
    <source>
        <dbReference type="EMBL" id="OYX33424.1"/>
    </source>
</evidence>
<accession>A0A258FN87</accession>
<keyword evidence="1" id="KW-0732">Signal</keyword>
<dbReference type="AlphaFoldDB" id="A0A258FN87"/>